<name>A0A1E5WB68_9POAL</name>
<keyword evidence="1" id="KW-0732">Signal</keyword>
<comment type="caution">
    <text evidence="2">The sequence shown here is derived from an EMBL/GenBank/DDBJ whole genome shotgun (WGS) entry which is preliminary data.</text>
</comment>
<sequence length="157" mass="16995">MAAGFGFLKAVALILAPVALAVALYNPRDFSPAPMPPEYSYEPDVSTPRHEARALERSERVGEGQLTGPEDLAYDAAGRWLYTGCADGWVRRVSVPGGDVEDWGLQKVSPERKVELLTDAAEGVKFALTDGVNAAADGTIYFTDASYKYNLDNHMTP</sequence>
<dbReference type="GO" id="GO:0016787">
    <property type="term" value="F:hydrolase activity"/>
    <property type="evidence" value="ECO:0007669"/>
    <property type="project" value="TreeGrafter"/>
</dbReference>
<dbReference type="InterPro" id="IPR011042">
    <property type="entry name" value="6-blade_b-propeller_TolB-like"/>
</dbReference>
<feature type="chain" id="PRO_5009189025" description="Strictosidine synthase conserved region domain-containing protein" evidence="1">
    <location>
        <begin position="24"/>
        <end position="157"/>
    </location>
</feature>
<dbReference type="AlphaFoldDB" id="A0A1E5WB68"/>
<dbReference type="EMBL" id="LWDX02014740">
    <property type="protein sequence ID" value="OEL34631.1"/>
    <property type="molecule type" value="Genomic_DNA"/>
</dbReference>
<dbReference type="Gene3D" id="2.120.10.30">
    <property type="entry name" value="TolB, C-terminal domain"/>
    <property type="match status" value="1"/>
</dbReference>
<feature type="signal peptide" evidence="1">
    <location>
        <begin position="1"/>
        <end position="23"/>
    </location>
</feature>
<evidence type="ECO:0000256" key="1">
    <source>
        <dbReference type="SAM" id="SignalP"/>
    </source>
</evidence>
<keyword evidence="3" id="KW-1185">Reference proteome</keyword>
<accession>A0A1E5WB68</accession>
<gene>
    <name evidence="2" type="ORF">BAE44_0004351</name>
</gene>
<dbReference type="SUPFAM" id="SSF63829">
    <property type="entry name" value="Calcium-dependent phosphotriesterase"/>
    <property type="match status" value="1"/>
</dbReference>
<evidence type="ECO:0008006" key="4">
    <source>
        <dbReference type="Google" id="ProtNLM"/>
    </source>
</evidence>
<evidence type="ECO:0000313" key="3">
    <source>
        <dbReference type="Proteomes" id="UP000095767"/>
    </source>
</evidence>
<evidence type="ECO:0000313" key="2">
    <source>
        <dbReference type="EMBL" id="OEL34631.1"/>
    </source>
</evidence>
<dbReference type="GO" id="GO:0012505">
    <property type="term" value="C:endomembrane system"/>
    <property type="evidence" value="ECO:0007669"/>
    <property type="project" value="TreeGrafter"/>
</dbReference>
<dbReference type="Pfam" id="PF20067">
    <property type="entry name" value="SSL_N"/>
    <property type="match status" value="1"/>
</dbReference>
<organism evidence="2 3">
    <name type="scientific">Dichanthelium oligosanthes</name>
    <dbReference type="NCBI Taxonomy" id="888268"/>
    <lineage>
        <taxon>Eukaryota</taxon>
        <taxon>Viridiplantae</taxon>
        <taxon>Streptophyta</taxon>
        <taxon>Embryophyta</taxon>
        <taxon>Tracheophyta</taxon>
        <taxon>Spermatophyta</taxon>
        <taxon>Magnoliopsida</taxon>
        <taxon>Liliopsida</taxon>
        <taxon>Poales</taxon>
        <taxon>Poaceae</taxon>
        <taxon>PACMAD clade</taxon>
        <taxon>Panicoideae</taxon>
        <taxon>Panicodae</taxon>
        <taxon>Paniceae</taxon>
        <taxon>Dichantheliinae</taxon>
        <taxon>Dichanthelium</taxon>
    </lineage>
</organism>
<dbReference type="PANTHER" id="PTHR10426">
    <property type="entry name" value="STRICTOSIDINE SYNTHASE-RELATED"/>
    <property type="match status" value="1"/>
</dbReference>
<reference evidence="2 3" key="1">
    <citation type="submission" date="2016-09" db="EMBL/GenBank/DDBJ databases">
        <title>The draft genome of Dichanthelium oligosanthes: A C3 panicoid grass species.</title>
        <authorList>
            <person name="Studer A.J."/>
            <person name="Schnable J.C."/>
            <person name="Brutnell T.P."/>
        </authorList>
    </citation>
    <scope>NUCLEOTIDE SEQUENCE [LARGE SCALE GENOMIC DNA]</scope>
    <source>
        <strain evidence="3">cv. Kellogg 1175</strain>
        <tissue evidence="2">Leaf</tissue>
    </source>
</reference>
<dbReference type="Proteomes" id="UP000095767">
    <property type="component" value="Unassembled WGS sequence"/>
</dbReference>
<dbReference type="STRING" id="888268.A0A1E5WB68"/>
<dbReference type="PANTHER" id="PTHR10426:SF88">
    <property type="entry name" value="ADIPOCYTE PLASMA MEMBRANE-ASSOCIATED PROTEIN HEMOMUCIN-RELATED"/>
    <property type="match status" value="1"/>
</dbReference>
<dbReference type="OrthoDB" id="5307922at2759"/>
<protein>
    <recommendedName>
        <fullName evidence="4">Strictosidine synthase conserved region domain-containing protein</fullName>
    </recommendedName>
</protein>
<proteinExistence type="predicted"/>